<dbReference type="InterPro" id="IPR012093">
    <property type="entry name" value="Pirin"/>
</dbReference>
<dbReference type="AlphaFoldDB" id="A0A2Z2NZC4"/>
<gene>
    <name evidence="6" type="primary">yhhW_1</name>
    <name evidence="6" type="ORF">IMCC3135_26180</name>
</gene>
<feature type="domain" description="Quercetin 2,3-dioxygenase C-terminal cupin" evidence="5">
    <location>
        <begin position="150"/>
        <end position="235"/>
    </location>
</feature>
<evidence type="ECO:0000313" key="6">
    <source>
        <dbReference type="EMBL" id="ASJ75291.1"/>
    </source>
</evidence>
<sequence length="235" mass="25418">MTRMNMTVRHAADRGMADHGWLKSAHTFSFANYHDPEHMQYGPLRVINDDEVAGGGGFPPHQHQDAEIFSYVLEGSLEHKDSLGNGSTVSAGGVQYMSAGSGVVHSEFNPSADERVRFLQVWLLPSERGATPRYETMVVNAEDKAGKLKLFLSPDGRDGSMATRAQALVHAATLNGEQRIEHDLGVHEKAWLQVAAGTLRVNDVLLVKGDGVAIDGGGTLVLEGGEQAEVLLFEM</sequence>
<dbReference type="PANTHER" id="PTHR43212:SF3">
    <property type="entry name" value="QUERCETIN 2,3-DIOXYGENASE"/>
    <property type="match status" value="1"/>
</dbReference>
<dbReference type="GO" id="GO:0008127">
    <property type="term" value="F:quercetin 2,3-dioxygenase activity"/>
    <property type="evidence" value="ECO:0007669"/>
    <property type="project" value="UniProtKB-EC"/>
</dbReference>
<feature type="binding site" evidence="2">
    <location>
        <position position="107"/>
    </location>
    <ligand>
        <name>Fe cation</name>
        <dbReference type="ChEBI" id="CHEBI:24875"/>
    </ligand>
</feature>
<dbReference type="Pfam" id="PF17954">
    <property type="entry name" value="Pirin_C_2"/>
    <property type="match status" value="1"/>
</dbReference>
<feature type="binding site" evidence="2">
    <location>
        <position position="105"/>
    </location>
    <ligand>
        <name>Fe cation</name>
        <dbReference type="ChEBI" id="CHEBI:24875"/>
    </ligand>
</feature>
<feature type="domain" description="Pirin N-terminal" evidence="4">
    <location>
        <begin position="14"/>
        <end position="123"/>
    </location>
</feature>
<evidence type="ECO:0000313" key="7">
    <source>
        <dbReference type="Proteomes" id="UP000250079"/>
    </source>
</evidence>
<dbReference type="CDD" id="cd02910">
    <property type="entry name" value="cupin_Yhhw_N"/>
    <property type="match status" value="1"/>
</dbReference>
<protein>
    <submittedName>
        <fullName evidence="6">Quercetin 2,3-dioxygenase</fullName>
        <ecNumber evidence="6">1.13.11.24</ecNumber>
    </submittedName>
</protein>
<dbReference type="InterPro" id="IPR014710">
    <property type="entry name" value="RmlC-like_jellyroll"/>
</dbReference>
<evidence type="ECO:0000256" key="1">
    <source>
        <dbReference type="ARBA" id="ARBA00008416"/>
    </source>
</evidence>
<dbReference type="SUPFAM" id="SSF51182">
    <property type="entry name" value="RmlC-like cupins"/>
    <property type="match status" value="1"/>
</dbReference>
<dbReference type="GO" id="GO:0046872">
    <property type="term" value="F:metal ion binding"/>
    <property type="evidence" value="ECO:0007669"/>
    <property type="project" value="UniProtKB-KW"/>
</dbReference>
<reference evidence="6 7" key="1">
    <citation type="submission" date="2016-12" db="EMBL/GenBank/DDBJ databases">
        <authorList>
            <person name="Song W.-J."/>
            <person name="Kurnit D.M."/>
        </authorList>
    </citation>
    <scope>NUCLEOTIDE SEQUENCE [LARGE SCALE GENOMIC DNA]</scope>
    <source>
        <strain evidence="6 7">IMCC3135</strain>
    </source>
</reference>
<evidence type="ECO:0000259" key="5">
    <source>
        <dbReference type="Pfam" id="PF17954"/>
    </source>
</evidence>
<dbReference type="Proteomes" id="UP000250079">
    <property type="component" value="Chromosome"/>
</dbReference>
<feature type="binding site" evidence="2">
    <location>
        <position position="63"/>
    </location>
    <ligand>
        <name>Fe cation</name>
        <dbReference type="ChEBI" id="CHEBI:24875"/>
    </ligand>
</feature>
<accession>A0A2Z2NZC4</accession>
<keyword evidence="7" id="KW-1185">Reference proteome</keyword>
<keyword evidence="6" id="KW-0560">Oxidoreductase</keyword>
<comment type="cofactor">
    <cofactor evidence="2">
        <name>Fe cation</name>
        <dbReference type="ChEBI" id="CHEBI:24875"/>
    </cofactor>
    <text evidence="2">Binds 1 Fe cation per subunit.</text>
</comment>
<evidence type="ECO:0000256" key="3">
    <source>
        <dbReference type="RuleBase" id="RU003457"/>
    </source>
</evidence>
<feature type="binding site" evidence="2">
    <location>
        <position position="61"/>
    </location>
    <ligand>
        <name>Fe cation</name>
        <dbReference type="ChEBI" id="CHEBI:24875"/>
    </ligand>
</feature>
<dbReference type="InterPro" id="IPR041602">
    <property type="entry name" value="Quercetinase_C"/>
</dbReference>
<dbReference type="EMBL" id="CP018632">
    <property type="protein sequence ID" value="ASJ75291.1"/>
    <property type="molecule type" value="Genomic_DNA"/>
</dbReference>
<evidence type="ECO:0000259" key="4">
    <source>
        <dbReference type="Pfam" id="PF02678"/>
    </source>
</evidence>
<dbReference type="Pfam" id="PF02678">
    <property type="entry name" value="Pirin"/>
    <property type="match status" value="1"/>
</dbReference>
<dbReference type="InterPro" id="IPR003829">
    <property type="entry name" value="Pirin_N_dom"/>
</dbReference>
<dbReference type="PIRSF" id="PIRSF006232">
    <property type="entry name" value="Pirin"/>
    <property type="match status" value="1"/>
</dbReference>
<comment type="similarity">
    <text evidence="1 3">Belongs to the pirin family.</text>
</comment>
<keyword evidence="6" id="KW-0223">Dioxygenase</keyword>
<dbReference type="KEGG" id="gai:IMCC3135_26180"/>
<proteinExistence type="inferred from homology"/>
<dbReference type="PANTHER" id="PTHR43212">
    <property type="entry name" value="QUERCETIN 2,3-DIOXYGENASE"/>
    <property type="match status" value="1"/>
</dbReference>
<name>A0A2Z2NZC4_9GAMM</name>
<dbReference type="EC" id="1.13.11.24" evidence="6"/>
<keyword evidence="2" id="KW-0408">Iron</keyword>
<dbReference type="OrthoDB" id="9780903at2"/>
<dbReference type="InterPro" id="IPR011051">
    <property type="entry name" value="RmlC_Cupin_sf"/>
</dbReference>
<dbReference type="Gene3D" id="2.60.120.10">
    <property type="entry name" value="Jelly Rolls"/>
    <property type="match status" value="2"/>
</dbReference>
<evidence type="ECO:0000256" key="2">
    <source>
        <dbReference type="PIRSR" id="PIRSR006232-1"/>
    </source>
</evidence>
<keyword evidence="2" id="KW-0479">Metal-binding</keyword>
<organism evidence="6 7">
    <name type="scientific">Granulosicoccus antarcticus IMCC3135</name>
    <dbReference type="NCBI Taxonomy" id="1192854"/>
    <lineage>
        <taxon>Bacteria</taxon>
        <taxon>Pseudomonadati</taxon>
        <taxon>Pseudomonadota</taxon>
        <taxon>Gammaproteobacteria</taxon>
        <taxon>Chromatiales</taxon>
        <taxon>Granulosicoccaceae</taxon>
        <taxon>Granulosicoccus</taxon>
    </lineage>
</organism>